<dbReference type="InterPro" id="IPR036390">
    <property type="entry name" value="WH_DNA-bd_sf"/>
</dbReference>
<evidence type="ECO:0000256" key="5">
    <source>
        <dbReference type="SAM" id="MobiDB-lite"/>
    </source>
</evidence>
<dbReference type="PROSITE" id="PS50961">
    <property type="entry name" value="HTH_LA"/>
    <property type="match status" value="1"/>
</dbReference>
<feature type="compositionally biased region" description="Basic and acidic residues" evidence="5">
    <location>
        <begin position="51"/>
        <end position="61"/>
    </location>
</feature>
<evidence type="ECO:0000256" key="4">
    <source>
        <dbReference type="PROSITE-ProRule" id="PRU00332"/>
    </source>
</evidence>
<dbReference type="Gene3D" id="1.10.10.10">
    <property type="entry name" value="Winged helix-like DNA-binding domain superfamily/Winged helix DNA-binding domain"/>
    <property type="match status" value="1"/>
</dbReference>
<keyword evidence="3" id="KW-0539">Nucleus</keyword>
<dbReference type="InterPro" id="IPR036388">
    <property type="entry name" value="WH-like_DNA-bd_sf"/>
</dbReference>
<dbReference type="InterPro" id="IPR012677">
    <property type="entry name" value="Nucleotide-bd_a/b_plait_sf"/>
</dbReference>
<dbReference type="eggNOG" id="KOG1855">
    <property type="taxonomic scope" value="Eukaryota"/>
</dbReference>
<name>C1E3K5_MICCC</name>
<dbReference type="SMART" id="SM00715">
    <property type="entry name" value="LA"/>
    <property type="match status" value="1"/>
</dbReference>
<evidence type="ECO:0000313" key="8">
    <source>
        <dbReference type="EMBL" id="ACO62954.1"/>
    </source>
</evidence>
<feature type="compositionally biased region" description="Basic residues" evidence="5">
    <location>
        <begin position="304"/>
        <end position="315"/>
    </location>
</feature>
<proteinExistence type="predicted"/>
<dbReference type="FunCoup" id="C1E3K5">
    <property type="interactions" value="325"/>
</dbReference>
<dbReference type="InterPro" id="IPR045180">
    <property type="entry name" value="La_dom_prot"/>
</dbReference>
<organism evidence="8 9">
    <name type="scientific">Micromonas commoda (strain RCC299 / NOUM17 / CCMP2709)</name>
    <name type="common">Picoplanktonic green alga</name>
    <dbReference type="NCBI Taxonomy" id="296587"/>
    <lineage>
        <taxon>Eukaryota</taxon>
        <taxon>Viridiplantae</taxon>
        <taxon>Chlorophyta</taxon>
        <taxon>Mamiellophyceae</taxon>
        <taxon>Mamiellales</taxon>
        <taxon>Mamiellaceae</taxon>
        <taxon>Micromonas</taxon>
    </lineage>
</organism>
<dbReference type="EMBL" id="CP001325">
    <property type="protein sequence ID" value="ACO62954.1"/>
    <property type="molecule type" value="Genomic_DNA"/>
</dbReference>
<dbReference type="GO" id="GO:0005634">
    <property type="term" value="C:nucleus"/>
    <property type="evidence" value="ECO:0007669"/>
    <property type="project" value="UniProtKB-SubCell"/>
</dbReference>
<feature type="compositionally biased region" description="Gly residues" evidence="5">
    <location>
        <begin position="33"/>
        <end position="42"/>
    </location>
</feature>
<evidence type="ECO:0000256" key="1">
    <source>
        <dbReference type="ARBA" id="ARBA00004123"/>
    </source>
</evidence>
<dbReference type="RefSeq" id="XP_002501696.1">
    <property type="nucleotide sequence ID" value="XM_002501650.1"/>
</dbReference>
<dbReference type="PANTHER" id="PTHR22792:SF140">
    <property type="entry name" value="ACHILLES, ISOFORM A"/>
    <property type="match status" value="1"/>
</dbReference>
<dbReference type="Proteomes" id="UP000002009">
    <property type="component" value="Chromosome 4"/>
</dbReference>
<dbReference type="CDD" id="cd08033">
    <property type="entry name" value="LARP_6"/>
    <property type="match status" value="1"/>
</dbReference>
<feature type="compositionally biased region" description="Low complexity" evidence="5">
    <location>
        <begin position="357"/>
        <end position="370"/>
    </location>
</feature>
<evidence type="ECO:0000259" key="6">
    <source>
        <dbReference type="PROSITE" id="PS50102"/>
    </source>
</evidence>
<accession>C1E3K5</accession>
<keyword evidence="9" id="KW-1185">Reference proteome</keyword>
<protein>
    <submittedName>
        <fullName evidence="8">Uncharacterized protein</fullName>
    </submittedName>
</protein>
<evidence type="ECO:0000259" key="7">
    <source>
        <dbReference type="PROSITE" id="PS50961"/>
    </source>
</evidence>
<evidence type="ECO:0000256" key="3">
    <source>
        <dbReference type="ARBA" id="ARBA00023242"/>
    </source>
</evidence>
<sequence length="396" mass="41879">MSVETKHEGANAIGDAADALLKDLSLGDAAAGGDAGGAGSQEGAGATAAQHQEKAPKPLTDEQVDKIVKQVEFYFSDANLPTDAFLMKKVRADPNGFVPIGVVCGFNRMKTLLKKHPPIETVAAILRQHSEALVVSEDGIRVRRATPLPDIDLEDVQARTVVAENFKTQPTIESVRDLFSAAGDVAMVRVRHPGMQTPAGATKPSGLDLIATPSNAVHALIEFNTRDDAARAAETLNDDKDWRNGLRVRLLVRNVHKKKKQQKQQQQRLEDEHAEEDDANGGGGGGGEGGGEGEGVDGDGAASKKNKKKGKWGRQGKKDYSQWASAAAFQENKAFLETDDGGGDGEGGDGEERRTTSRSQAAADPAAPRQPTMPDGTRGFRPGAGRGKPQPPPPPA</sequence>
<dbReference type="PRINTS" id="PR00302">
    <property type="entry name" value="LUPUSLA"/>
</dbReference>
<dbReference type="AlphaFoldDB" id="C1E3K5"/>
<comment type="subcellular location">
    <subcellularLocation>
        <location evidence="1">Nucleus</location>
    </subcellularLocation>
</comment>
<dbReference type="KEGG" id="mis:MICPUN_99967"/>
<feature type="region of interest" description="Disordered" evidence="5">
    <location>
        <begin position="31"/>
        <end position="61"/>
    </location>
</feature>
<dbReference type="SUPFAM" id="SSF54928">
    <property type="entry name" value="RNA-binding domain, RBD"/>
    <property type="match status" value="1"/>
</dbReference>
<dbReference type="GO" id="GO:0003729">
    <property type="term" value="F:mRNA binding"/>
    <property type="evidence" value="ECO:0007669"/>
    <property type="project" value="TreeGrafter"/>
</dbReference>
<dbReference type="Gene3D" id="3.30.70.330">
    <property type="match status" value="1"/>
</dbReference>
<dbReference type="InterPro" id="IPR035979">
    <property type="entry name" value="RBD_domain_sf"/>
</dbReference>
<feature type="compositionally biased region" description="Gly residues" evidence="5">
    <location>
        <begin position="280"/>
        <end position="293"/>
    </location>
</feature>
<dbReference type="STRING" id="296587.C1E3K5"/>
<dbReference type="GO" id="GO:1990904">
    <property type="term" value="C:ribonucleoprotein complex"/>
    <property type="evidence" value="ECO:0007669"/>
    <property type="project" value="InterPro"/>
</dbReference>
<dbReference type="InterPro" id="IPR000504">
    <property type="entry name" value="RRM_dom"/>
</dbReference>
<dbReference type="SUPFAM" id="SSF46785">
    <property type="entry name" value="Winged helix' DNA-binding domain"/>
    <property type="match status" value="1"/>
</dbReference>
<dbReference type="GeneID" id="8242595"/>
<dbReference type="GO" id="GO:0006396">
    <property type="term" value="P:RNA processing"/>
    <property type="evidence" value="ECO:0007669"/>
    <property type="project" value="InterPro"/>
</dbReference>
<reference evidence="8 9" key="1">
    <citation type="journal article" date="2009" name="Science">
        <title>Green evolution and dynamic adaptations revealed by genomes of the marine picoeukaryotes Micromonas.</title>
        <authorList>
            <person name="Worden A.Z."/>
            <person name="Lee J.H."/>
            <person name="Mock T."/>
            <person name="Rouze P."/>
            <person name="Simmons M.P."/>
            <person name="Aerts A.L."/>
            <person name="Allen A.E."/>
            <person name="Cuvelier M.L."/>
            <person name="Derelle E."/>
            <person name="Everett M.V."/>
            <person name="Foulon E."/>
            <person name="Grimwood J."/>
            <person name="Gundlach H."/>
            <person name="Henrissat B."/>
            <person name="Napoli C."/>
            <person name="McDonald S.M."/>
            <person name="Parker M.S."/>
            <person name="Rombauts S."/>
            <person name="Salamov A."/>
            <person name="Von Dassow P."/>
            <person name="Badger J.H."/>
            <person name="Coutinho P.M."/>
            <person name="Demir E."/>
            <person name="Dubchak I."/>
            <person name="Gentemann C."/>
            <person name="Eikrem W."/>
            <person name="Gready J.E."/>
            <person name="John U."/>
            <person name="Lanier W."/>
            <person name="Lindquist E.A."/>
            <person name="Lucas S."/>
            <person name="Mayer K.F."/>
            <person name="Moreau H."/>
            <person name="Not F."/>
            <person name="Otillar R."/>
            <person name="Panaud O."/>
            <person name="Pangilinan J."/>
            <person name="Paulsen I."/>
            <person name="Piegu B."/>
            <person name="Poliakov A."/>
            <person name="Robbens S."/>
            <person name="Schmutz J."/>
            <person name="Toulza E."/>
            <person name="Wyss T."/>
            <person name="Zelensky A."/>
            <person name="Zhou K."/>
            <person name="Armbrust E.V."/>
            <person name="Bhattacharya D."/>
            <person name="Goodenough U.W."/>
            <person name="Van de Peer Y."/>
            <person name="Grigoriev I.V."/>
        </authorList>
    </citation>
    <scope>NUCLEOTIDE SEQUENCE [LARGE SCALE GENOMIC DNA]</scope>
    <source>
        <strain evidence="9">RCC299 / NOUM17</strain>
    </source>
</reference>
<dbReference type="OrthoDB" id="435402at2759"/>
<evidence type="ECO:0000256" key="2">
    <source>
        <dbReference type="ARBA" id="ARBA00022884"/>
    </source>
</evidence>
<dbReference type="InParanoid" id="C1E3K5"/>
<evidence type="ECO:0000313" key="9">
    <source>
        <dbReference type="Proteomes" id="UP000002009"/>
    </source>
</evidence>
<keyword evidence="2 4" id="KW-0694">RNA-binding</keyword>
<dbReference type="PANTHER" id="PTHR22792">
    <property type="entry name" value="LUPUS LA PROTEIN-RELATED"/>
    <property type="match status" value="1"/>
</dbReference>
<feature type="compositionally biased region" description="Acidic residues" evidence="5">
    <location>
        <begin position="337"/>
        <end position="349"/>
    </location>
</feature>
<dbReference type="Pfam" id="PF05383">
    <property type="entry name" value="La"/>
    <property type="match status" value="1"/>
</dbReference>
<dbReference type="InterPro" id="IPR002344">
    <property type="entry name" value="Lupus_La"/>
</dbReference>
<dbReference type="PROSITE" id="PS50102">
    <property type="entry name" value="RRM"/>
    <property type="match status" value="1"/>
</dbReference>
<feature type="region of interest" description="Disordered" evidence="5">
    <location>
        <begin position="253"/>
        <end position="396"/>
    </location>
</feature>
<gene>
    <name evidence="8" type="ORF">MICPUN_99967</name>
</gene>
<dbReference type="OMA" id="HRPYEYY"/>
<feature type="domain" description="RRM" evidence="6">
    <location>
        <begin position="159"/>
        <end position="250"/>
    </location>
</feature>
<feature type="domain" description="HTH La-type RNA-binding" evidence="7">
    <location>
        <begin position="57"/>
        <end position="152"/>
    </location>
</feature>
<dbReference type="InterPro" id="IPR006630">
    <property type="entry name" value="La_HTH"/>
</dbReference>